<dbReference type="InterPro" id="IPR023828">
    <property type="entry name" value="Peptidase_S8_Ser-AS"/>
</dbReference>
<dbReference type="PROSITE" id="PS51892">
    <property type="entry name" value="SUBTILASE"/>
    <property type="match status" value="1"/>
</dbReference>
<feature type="active site" description="Charge relay system" evidence="5">
    <location>
        <position position="74"/>
    </location>
</feature>
<feature type="active site" description="Charge relay system" evidence="5">
    <location>
        <position position="475"/>
    </location>
</feature>
<dbReference type="Proteomes" id="UP000808349">
    <property type="component" value="Unassembled WGS sequence"/>
</dbReference>
<evidence type="ECO:0000313" key="10">
    <source>
        <dbReference type="Proteomes" id="UP000808349"/>
    </source>
</evidence>
<dbReference type="InterPro" id="IPR051048">
    <property type="entry name" value="Peptidase_S8/S53_subtilisin"/>
</dbReference>
<protein>
    <submittedName>
        <fullName evidence="9">S8 family serine peptidase</fullName>
    </submittedName>
</protein>
<evidence type="ECO:0000256" key="5">
    <source>
        <dbReference type="PROSITE-ProRule" id="PRU01240"/>
    </source>
</evidence>
<evidence type="ECO:0000313" key="9">
    <source>
        <dbReference type="EMBL" id="MBK9718987.1"/>
    </source>
</evidence>
<keyword evidence="4 5" id="KW-0720">Serine protease</keyword>
<evidence type="ECO:0000256" key="2">
    <source>
        <dbReference type="ARBA" id="ARBA00022670"/>
    </source>
</evidence>
<gene>
    <name evidence="9" type="ORF">IPO85_16030</name>
</gene>
<comment type="caution">
    <text evidence="9">The sequence shown here is derived from an EMBL/GenBank/DDBJ whole genome shotgun (WGS) entry which is preliminary data.</text>
</comment>
<dbReference type="InterPro" id="IPR000209">
    <property type="entry name" value="Peptidase_S8/S53_dom"/>
</dbReference>
<proteinExistence type="inferred from homology"/>
<evidence type="ECO:0000256" key="7">
    <source>
        <dbReference type="SAM" id="SignalP"/>
    </source>
</evidence>
<dbReference type="AlphaFoldDB" id="A0A9D7SC82"/>
<dbReference type="CDD" id="cd07483">
    <property type="entry name" value="Peptidases_S8_Subtilisin_Novo-like"/>
    <property type="match status" value="1"/>
</dbReference>
<dbReference type="PRINTS" id="PR00723">
    <property type="entry name" value="SUBTILISIN"/>
</dbReference>
<dbReference type="InterPro" id="IPR022398">
    <property type="entry name" value="Peptidase_S8_His-AS"/>
</dbReference>
<accession>A0A9D7SC82</accession>
<comment type="similarity">
    <text evidence="1 5 6">Belongs to the peptidase S8 family.</text>
</comment>
<evidence type="ECO:0000256" key="3">
    <source>
        <dbReference type="ARBA" id="ARBA00022801"/>
    </source>
</evidence>
<feature type="domain" description="Peptidase S8/S53" evidence="8">
    <location>
        <begin position="66"/>
        <end position="511"/>
    </location>
</feature>
<dbReference type="Pfam" id="PF00082">
    <property type="entry name" value="Peptidase_S8"/>
    <property type="match status" value="1"/>
</dbReference>
<dbReference type="InterPro" id="IPR015500">
    <property type="entry name" value="Peptidase_S8_subtilisin-rel"/>
</dbReference>
<feature type="signal peptide" evidence="7">
    <location>
        <begin position="1"/>
        <end position="29"/>
    </location>
</feature>
<dbReference type="Gene3D" id="3.40.50.200">
    <property type="entry name" value="Peptidase S8/S53 domain"/>
    <property type="match status" value="2"/>
</dbReference>
<dbReference type="InterPro" id="IPR036852">
    <property type="entry name" value="Peptidase_S8/S53_dom_sf"/>
</dbReference>
<sequence length="571" mass="62914">MFFYNQYSKSVKIYTLLALLVSFLSSVSAQDAVPKNWFHLDKSKDGINGVSSDRTYKELLKGRKSKTVVVAILDSGVDADHEDLKSVMWTNPKEIPNNGKDDDSNGYIDDIHGWNFIGGANGNVDHDTYETTRLYGKMKYKYETADRDKLTSKQKKEYDLFLKLRDEVEGRRKSAEANLAGINASEKQVMDAVNKVIEQLGTKEVNELNLDAIDEGDSKSLSLGITIAKNLLENDPGIKSGDDLKKSIAKEFKEGKEHFSNELNYAFNPDFDSRKIVGDHYDDVNERIYGNNDVKGPDARHGTHVAGLVGAVRNNNIGMNGIADNVRIMSVRCVPDGDERDKDIANAIRYAVDNGASIINMSFGKGYSPNKDKIDEAVKYAAEHDVLLVHAAGNSAGNNDKITNYPNRKFAKKSLFGKKKASNWIEIGALAPNESPNLIATFSNYGKKEVDLFSPGVLIYSTVPDNQYENLQGTSMASPIAAGVAAMVRSYFPTLTAKQIKDIIRKSTVKTNDLVLTPGTNKDAQLKEISSTGGIINAYNAVLLASKTKGKKKVKNWVEEGAIIPDQFVKP</sequence>
<dbReference type="PROSITE" id="PS00136">
    <property type="entry name" value="SUBTILASE_ASP"/>
    <property type="match status" value="1"/>
</dbReference>
<reference evidence="9 10" key="1">
    <citation type="submission" date="2020-10" db="EMBL/GenBank/DDBJ databases">
        <title>Connecting structure to function with the recovery of over 1000 high-quality activated sludge metagenome-assembled genomes encoding full-length rRNA genes using long-read sequencing.</title>
        <authorList>
            <person name="Singleton C.M."/>
            <person name="Petriglieri F."/>
            <person name="Kristensen J.M."/>
            <person name="Kirkegaard R.H."/>
            <person name="Michaelsen T.Y."/>
            <person name="Andersen M.H."/>
            <person name="Karst S.M."/>
            <person name="Dueholm M.S."/>
            <person name="Nielsen P.H."/>
            <person name="Albertsen M."/>
        </authorList>
    </citation>
    <scope>NUCLEOTIDE SEQUENCE [LARGE SCALE GENOMIC DNA]</scope>
    <source>
        <strain evidence="9">Ribe_18-Q3-R11-54_BAT3C.373</strain>
    </source>
</reference>
<feature type="active site" description="Charge relay system" evidence="5">
    <location>
        <position position="301"/>
    </location>
</feature>
<keyword evidence="7" id="KW-0732">Signal</keyword>
<dbReference type="InterPro" id="IPR034080">
    <property type="entry name" value="Protease_P7-like_dom"/>
</dbReference>
<evidence type="ECO:0000256" key="4">
    <source>
        <dbReference type="ARBA" id="ARBA00022825"/>
    </source>
</evidence>
<dbReference type="InterPro" id="IPR023827">
    <property type="entry name" value="Peptidase_S8_Asp-AS"/>
</dbReference>
<evidence type="ECO:0000256" key="1">
    <source>
        <dbReference type="ARBA" id="ARBA00011073"/>
    </source>
</evidence>
<dbReference type="GO" id="GO:0004252">
    <property type="term" value="F:serine-type endopeptidase activity"/>
    <property type="evidence" value="ECO:0007669"/>
    <property type="project" value="UniProtKB-UniRule"/>
</dbReference>
<evidence type="ECO:0000256" key="6">
    <source>
        <dbReference type="RuleBase" id="RU003355"/>
    </source>
</evidence>
<feature type="chain" id="PRO_5039656201" evidence="7">
    <location>
        <begin position="30"/>
        <end position="571"/>
    </location>
</feature>
<dbReference type="SUPFAM" id="SSF52743">
    <property type="entry name" value="Subtilisin-like"/>
    <property type="match status" value="1"/>
</dbReference>
<dbReference type="PANTHER" id="PTHR43399:SF4">
    <property type="entry name" value="CELL WALL-ASSOCIATED PROTEASE"/>
    <property type="match status" value="1"/>
</dbReference>
<keyword evidence="2 5" id="KW-0645">Protease</keyword>
<dbReference type="PROSITE" id="PS00138">
    <property type="entry name" value="SUBTILASE_SER"/>
    <property type="match status" value="1"/>
</dbReference>
<dbReference type="PANTHER" id="PTHR43399">
    <property type="entry name" value="SUBTILISIN-RELATED"/>
    <property type="match status" value="1"/>
</dbReference>
<dbReference type="GO" id="GO:0006508">
    <property type="term" value="P:proteolysis"/>
    <property type="evidence" value="ECO:0007669"/>
    <property type="project" value="UniProtKB-KW"/>
</dbReference>
<evidence type="ECO:0000259" key="8">
    <source>
        <dbReference type="Pfam" id="PF00082"/>
    </source>
</evidence>
<organism evidence="9 10">
    <name type="scientific">Candidatus Defluviibacterium haderslevense</name>
    <dbReference type="NCBI Taxonomy" id="2981993"/>
    <lineage>
        <taxon>Bacteria</taxon>
        <taxon>Pseudomonadati</taxon>
        <taxon>Bacteroidota</taxon>
        <taxon>Saprospiria</taxon>
        <taxon>Saprospirales</taxon>
        <taxon>Saprospiraceae</taxon>
        <taxon>Candidatus Defluviibacterium</taxon>
    </lineage>
</organism>
<dbReference type="EMBL" id="JADKFW010000014">
    <property type="protein sequence ID" value="MBK9718987.1"/>
    <property type="molecule type" value="Genomic_DNA"/>
</dbReference>
<keyword evidence="3 5" id="KW-0378">Hydrolase</keyword>
<dbReference type="PROSITE" id="PS00137">
    <property type="entry name" value="SUBTILASE_HIS"/>
    <property type="match status" value="1"/>
</dbReference>
<name>A0A9D7SC82_9BACT</name>